<evidence type="ECO:0000313" key="1">
    <source>
        <dbReference type="EMBL" id="GMF01358.1"/>
    </source>
</evidence>
<proteinExistence type="predicted"/>
<protein>
    <submittedName>
        <fullName evidence="1">Unnamed protein product</fullName>
    </submittedName>
</protein>
<keyword evidence="2" id="KW-1185">Reference proteome</keyword>
<gene>
    <name evidence="1" type="ORF">Amon02_001123800</name>
</gene>
<dbReference type="EMBL" id="BSXS01011837">
    <property type="protein sequence ID" value="GMF01358.1"/>
    <property type="molecule type" value="Genomic_DNA"/>
</dbReference>
<dbReference type="Proteomes" id="UP001165064">
    <property type="component" value="Unassembled WGS sequence"/>
</dbReference>
<reference evidence="1" key="1">
    <citation type="submission" date="2023-04" db="EMBL/GenBank/DDBJ databases">
        <title>Ambrosiozyma monospora NBRC 10751.</title>
        <authorList>
            <person name="Ichikawa N."/>
            <person name="Sato H."/>
            <person name="Tonouchi N."/>
        </authorList>
    </citation>
    <scope>NUCLEOTIDE SEQUENCE</scope>
    <source>
        <strain evidence="1">NBRC 10751</strain>
    </source>
</reference>
<sequence length="187" mass="22002">MLSEQTTFDPKENLVLYLINHSEIKPYWEYYINHEFVKQIVAGKLPVESFNYYNDQNSYYLEKYLYVQQELLKRTDNETLVEYIQKVINVVLAEQKEETDDQGHEDIKKHTKSPINQACKDYTTYLVSSIENPVDGKSIVFRTFLHLSTCLFGYNCACANIYNPARRYDLATRSLVDQTEVSKDLRP</sequence>
<accession>A0ACB5U4Z1</accession>
<organism evidence="1 2">
    <name type="scientific">Ambrosiozyma monospora</name>
    <name type="common">Yeast</name>
    <name type="synonym">Endomycopsis monosporus</name>
    <dbReference type="NCBI Taxonomy" id="43982"/>
    <lineage>
        <taxon>Eukaryota</taxon>
        <taxon>Fungi</taxon>
        <taxon>Dikarya</taxon>
        <taxon>Ascomycota</taxon>
        <taxon>Saccharomycotina</taxon>
        <taxon>Pichiomycetes</taxon>
        <taxon>Pichiales</taxon>
        <taxon>Pichiaceae</taxon>
        <taxon>Ambrosiozyma</taxon>
    </lineage>
</organism>
<comment type="caution">
    <text evidence="1">The sequence shown here is derived from an EMBL/GenBank/DDBJ whole genome shotgun (WGS) entry which is preliminary data.</text>
</comment>
<name>A0ACB5U4Z1_AMBMO</name>
<evidence type="ECO:0000313" key="2">
    <source>
        <dbReference type="Proteomes" id="UP001165064"/>
    </source>
</evidence>